<organism evidence="2 3">
    <name type="scientific">Pseudomonas corrugata</name>
    <dbReference type="NCBI Taxonomy" id="47879"/>
    <lineage>
        <taxon>Bacteria</taxon>
        <taxon>Pseudomonadati</taxon>
        <taxon>Pseudomonadota</taxon>
        <taxon>Gammaproteobacteria</taxon>
        <taxon>Pseudomonadales</taxon>
        <taxon>Pseudomonadaceae</taxon>
        <taxon>Pseudomonas</taxon>
    </lineage>
</organism>
<gene>
    <name evidence="2" type="ORF">ALQ77_00110</name>
</gene>
<comment type="caution">
    <text evidence="2">The sequence shown here is derived from an EMBL/GenBank/DDBJ whole genome shotgun (WGS) entry which is preliminary data.</text>
</comment>
<protein>
    <submittedName>
        <fullName evidence="2">Uncharacterized protein</fullName>
    </submittedName>
</protein>
<evidence type="ECO:0000313" key="3">
    <source>
        <dbReference type="Proteomes" id="UP000270661"/>
    </source>
</evidence>
<accession>A0A3M3ETX3</accession>
<evidence type="ECO:0000313" key="2">
    <source>
        <dbReference type="EMBL" id="RMM53087.1"/>
    </source>
</evidence>
<keyword evidence="3" id="KW-1185">Reference proteome</keyword>
<name>A0A3M3ETX3_9PSED</name>
<proteinExistence type="predicted"/>
<evidence type="ECO:0000256" key="1">
    <source>
        <dbReference type="SAM" id="MobiDB-lite"/>
    </source>
</evidence>
<dbReference type="EMBL" id="RBOJ01000036">
    <property type="protein sequence ID" value="RMM53087.1"/>
    <property type="molecule type" value="Genomic_DNA"/>
</dbReference>
<dbReference type="OrthoDB" id="6987385at2"/>
<feature type="region of interest" description="Disordered" evidence="1">
    <location>
        <begin position="53"/>
        <end position="75"/>
    </location>
</feature>
<sequence length="75" mass="8465">MSNQERFIVSFIADGQPYSRVMEADSETLSVSEAEALLRVSFSELKSARLSDVQVQKRTRPTEQEHGVPGHFEQP</sequence>
<feature type="compositionally biased region" description="Basic and acidic residues" evidence="1">
    <location>
        <begin position="60"/>
        <end position="75"/>
    </location>
</feature>
<dbReference type="Proteomes" id="UP000270661">
    <property type="component" value="Unassembled WGS sequence"/>
</dbReference>
<reference evidence="2 3" key="1">
    <citation type="submission" date="2018-08" db="EMBL/GenBank/DDBJ databases">
        <title>Recombination of ecologically and evolutionarily significant loci maintains genetic cohesion in the Pseudomonas syringae species complex.</title>
        <authorList>
            <person name="Dillon M."/>
            <person name="Thakur S."/>
            <person name="Almeida R.N.D."/>
            <person name="Weir B.S."/>
            <person name="Guttman D.S."/>
        </authorList>
    </citation>
    <scope>NUCLEOTIDE SEQUENCE [LARGE SCALE GENOMIC DNA]</scope>
    <source>
        <strain evidence="2 3">NCPPB2445</strain>
    </source>
</reference>
<dbReference type="AlphaFoldDB" id="A0A3M3ETX3"/>
<dbReference type="RefSeq" id="WP_053191018.1">
    <property type="nucleotide sequence ID" value="NZ_CP072011.1"/>
</dbReference>